<organism evidence="8">
    <name type="scientific">Ignisphaera aggregans</name>
    <dbReference type="NCBI Taxonomy" id="334771"/>
    <lineage>
        <taxon>Archaea</taxon>
        <taxon>Thermoproteota</taxon>
        <taxon>Thermoprotei</taxon>
        <taxon>Desulfurococcales</taxon>
        <taxon>Desulfurococcaceae</taxon>
        <taxon>Ignisphaera</taxon>
    </lineage>
</organism>
<dbReference type="GO" id="GO:0005886">
    <property type="term" value="C:plasma membrane"/>
    <property type="evidence" value="ECO:0007669"/>
    <property type="project" value="UniProtKB-SubCell"/>
</dbReference>
<dbReference type="InterPro" id="IPR035906">
    <property type="entry name" value="MetI-like_sf"/>
</dbReference>
<evidence type="ECO:0000313" key="7">
    <source>
        <dbReference type="EMBL" id="HFQ78233.1"/>
    </source>
</evidence>
<sequence length="342" mass="38702">MVKLGIDKTLLLYIARKVALFVVTYFIAVCAVFILPRAIPGNPLAIRMQQIIMQWIYNPVMVPEIYRQLLDIFQFDKPLHVQFFTFLSRAFRGDFGISVDMYPMKVTDVIAMSLPWTLALVVPAVLAAWYTGNTIGAYAGYKRGSIVEKLVVGYSFIVARIPYYWLAMLLLFVFAFRLRWFPESGVYSSGLKPSLTLEFLVDYLWHYTLPFLSIYIVESANWMGSMRVVISAELGSDYIAYTESLGVKDRTVFRYAYKNSLLPQVTGLALQLGFAITGVFIVETVFNYPGVGYFLSRAIGALDYPLIQGIFLIVIATVFAANFLVDFIYALIDPRIRIGGRG</sequence>
<evidence type="ECO:0000256" key="5">
    <source>
        <dbReference type="RuleBase" id="RU363032"/>
    </source>
</evidence>
<dbReference type="EMBL" id="DTAU01000017">
    <property type="protein sequence ID" value="HFQ78233.1"/>
    <property type="molecule type" value="Genomic_DNA"/>
</dbReference>
<evidence type="ECO:0000256" key="2">
    <source>
        <dbReference type="ARBA" id="ARBA00022692"/>
    </source>
</evidence>
<dbReference type="CDD" id="cd06261">
    <property type="entry name" value="TM_PBP2"/>
    <property type="match status" value="1"/>
</dbReference>
<dbReference type="EMBL" id="DTDH01000120">
    <property type="protein sequence ID" value="HGT98561.1"/>
    <property type="molecule type" value="Genomic_DNA"/>
</dbReference>
<feature type="domain" description="ABC transmembrane type-1" evidence="6">
    <location>
        <begin position="114"/>
        <end position="325"/>
    </location>
</feature>
<reference evidence="8" key="1">
    <citation type="journal article" date="2020" name="mSystems">
        <title>Genome- and Community-Level Interaction Insights into Carbon Utilization and Element Cycling Functions of Hydrothermarchaeota in Hydrothermal Sediment.</title>
        <authorList>
            <person name="Zhou Z."/>
            <person name="Liu Y."/>
            <person name="Xu W."/>
            <person name="Pan J."/>
            <person name="Luo Z.H."/>
            <person name="Li M."/>
        </authorList>
    </citation>
    <scope>NUCLEOTIDE SEQUENCE [LARGE SCALE GENOMIC DNA]</scope>
    <source>
        <strain evidence="7">SpSt-629</strain>
        <strain evidence="8">SpSt-688</strain>
    </source>
</reference>
<comment type="caution">
    <text evidence="8">The sequence shown here is derived from an EMBL/GenBank/DDBJ whole genome shotgun (WGS) entry which is preliminary data.</text>
</comment>
<accession>A0A7J3MYH0</accession>
<proteinExistence type="inferred from homology"/>
<name>A0A7J3MYH0_9CREN</name>
<dbReference type="PANTHER" id="PTHR43376:SF1">
    <property type="entry name" value="OLIGOPEPTIDE TRANSPORT SYSTEM PERMEASE PROTEIN"/>
    <property type="match status" value="1"/>
</dbReference>
<dbReference type="PROSITE" id="PS50928">
    <property type="entry name" value="ABC_TM1"/>
    <property type="match status" value="1"/>
</dbReference>
<feature type="transmembrane region" description="Helical" evidence="5">
    <location>
        <begin position="109"/>
        <end position="130"/>
    </location>
</feature>
<dbReference type="SUPFAM" id="SSF161098">
    <property type="entry name" value="MetI-like"/>
    <property type="match status" value="1"/>
</dbReference>
<evidence type="ECO:0000256" key="3">
    <source>
        <dbReference type="ARBA" id="ARBA00022989"/>
    </source>
</evidence>
<dbReference type="InterPro" id="IPR000515">
    <property type="entry name" value="MetI-like"/>
</dbReference>
<dbReference type="AlphaFoldDB" id="A0A7J3MYH0"/>
<keyword evidence="5" id="KW-0813">Transport</keyword>
<dbReference type="Pfam" id="PF00528">
    <property type="entry name" value="BPD_transp_1"/>
    <property type="match status" value="1"/>
</dbReference>
<evidence type="ECO:0000259" key="6">
    <source>
        <dbReference type="PROSITE" id="PS50928"/>
    </source>
</evidence>
<dbReference type="GO" id="GO:0055085">
    <property type="term" value="P:transmembrane transport"/>
    <property type="evidence" value="ECO:0007669"/>
    <property type="project" value="InterPro"/>
</dbReference>
<feature type="transmembrane region" description="Helical" evidence="5">
    <location>
        <begin position="196"/>
        <end position="217"/>
    </location>
</feature>
<feature type="transmembrane region" description="Helical" evidence="5">
    <location>
        <begin position="306"/>
        <end position="332"/>
    </location>
</feature>
<gene>
    <name evidence="7" type="ORF">ENT99_00835</name>
    <name evidence="8" type="ORF">ENU64_03945</name>
</gene>
<feature type="transmembrane region" description="Helical" evidence="5">
    <location>
        <begin position="18"/>
        <end position="39"/>
    </location>
</feature>
<keyword evidence="3 5" id="KW-1133">Transmembrane helix</keyword>
<feature type="transmembrane region" description="Helical" evidence="5">
    <location>
        <begin position="151"/>
        <end position="176"/>
    </location>
</feature>
<dbReference type="PANTHER" id="PTHR43376">
    <property type="entry name" value="OLIGOPEPTIDE TRANSPORT SYSTEM PERMEASE PROTEIN"/>
    <property type="match status" value="1"/>
</dbReference>
<evidence type="ECO:0000256" key="4">
    <source>
        <dbReference type="ARBA" id="ARBA00023136"/>
    </source>
</evidence>
<protein>
    <submittedName>
        <fullName evidence="8">ABC transporter permease</fullName>
    </submittedName>
</protein>
<comment type="subcellular location">
    <subcellularLocation>
        <location evidence="5">Cell membrane</location>
        <topology evidence="5">Multi-pass membrane protein</topology>
    </subcellularLocation>
    <subcellularLocation>
        <location evidence="1">Membrane</location>
        <topology evidence="1">Multi-pass membrane protein</topology>
    </subcellularLocation>
</comment>
<evidence type="ECO:0000256" key="1">
    <source>
        <dbReference type="ARBA" id="ARBA00004141"/>
    </source>
</evidence>
<keyword evidence="2 5" id="KW-0812">Transmembrane</keyword>
<comment type="similarity">
    <text evidence="5">Belongs to the binding-protein-dependent transport system permease family.</text>
</comment>
<feature type="transmembrane region" description="Helical" evidence="5">
    <location>
        <begin position="268"/>
        <end position="286"/>
    </location>
</feature>
<evidence type="ECO:0000313" key="8">
    <source>
        <dbReference type="EMBL" id="HGT98561.1"/>
    </source>
</evidence>
<keyword evidence="4 5" id="KW-0472">Membrane</keyword>